<proteinExistence type="predicted"/>
<gene>
    <name evidence="1" type="ORF">P775_16040</name>
</gene>
<keyword evidence="2" id="KW-1185">Reference proteome</keyword>
<sequence length="143" mass="15895">MQSVQPVPPERREVALAPVPAVLRDPNDQDATSILQLVAGQEADIDISDPIYDFVRSIRVFDIKASQRTRGKDRDCIRSSKVRIGSYGTQGDYTWHKASMSDLPAAHSGTEGYGSTCPSVSNRSIFVEWKDYSGNYGHEQVNY</sequence>
<dbReference type="AlphaFoldDB" id="A0A2G8RCA8"/>
<evidence type="ECO:0000313" key="1">
    <source>
        <dbReference type="EMBL" id="PIL19177.1"/>
    </source>
</evidence>
<comment type="caution">
    <text evidence="1">The sequence shown here is derived from an EMBL/GenBank/DDBJ whole genome shotgun (WGS) entry which is preliminary data.</text>
</comment>
<protein>
    <submittedName>
        <fullName evidence="1">Uncharacterized protein</fullName>
    </submittedName>
</protein>
<name>A0A2G8RCA8_9RHOB</name>
<dbReference type="EMBL" id="AWWI01000109">
    <property type="protein sequence ID" value="PIL19177.1"/>
    <property type="molecule type" value="Genomic_DNA"/>
</dbReference>
<dbReference type="Proteomes" id="UP000231259">
    <property type="component" value="Unassembled WGS sequence"/>
</dbReference>
<organism evidence="1 2">
    <name type="scientific">Puniceibacterium antarcticum</name>
    <dbReference type="NCBI Taxonomy" id="1206336"/>
    <lineage>
        <taxon>Bacteria</taxon>
        <taxon>Pseudomonadati</taxon>
        <taxon>Pseudomonadota</taxon>
        <taxon>Alphaproteobacteria</taxon>
        <taxon>Rhodobacterales</taxon>
        <taxon>Paracoccaceae</taxon>
        <taxon>Puniceibacterium</taxon>
    </lineage>
</organism>
<evidence type="ECO:0000313" key="2">
    <source>
        <dbReference type="Proteomes" id="UP000231259"/>
    </source>
</evidence>
<accession>A0A2G8RCA8</accession>
<reference evidence="1 2" key="1">
    <citation type="submission" date="2013-09" db="EMBL/GenBank/DDBJ databases">
        <title>Genome sequencing of Phaeobacter antarcticus sp. nov. SM1211.</title>
        <authorList>
            <person name="Zhang X.-Y."/>
            <person name="Liu C."/>
            <person name="Chen X.-L."/>
            <person name="Xie B.-B."/>
            <person name="Qin Q.-L."/>
            <person name="Rong J.-C."/>
            <person name="Zhang Y.-Z."/>
        </authorList>
    </citation>
    <scope>NUCLEOTIDE SEQUENCE [LARGE SCALE GENOMIC DNA]</scope>
    <source>
        <strain evidence="1 2">SM1211</strain>
    </source>
</reference>